<reference evidence="8 9" key="1">
    <citation type="submission" date="2019-08" db="EMBL/GenBank/DDBJ databases">
        <title>Complete genome sequence of Candidatus Uab amorphum.</title>
        <authorList>
            <person name="Shiratori T."/>
            <person name="Suzuki S."/>
            <person name="Kakizawa Y."/>
            <person name="Ishida K."/>
        </authorList>
    </citation>
    <scope>NUCLEOTIDE SEQUENCE [LARGE SCALE GENOMIC DNA]</scope>
    <source>
        <strain evidence="8 9">SRT547</strain>
    </source>
</reference>
<evidence type="ECO:0000256" key="6">
    <source>
        <dbReference type="PIRSR" id="PIRSR608901-2"/>
    </source>
</evidence>
<keyword evidence="6" id="KW-0862">Zinc</keyword>
<feature type="transmembrane region" description="Helical" evidence="7">
    <location>
        <begin position="121"/>
        <end position="141"/>
    </location>
</feature>
<evidence type="ECO:0000313" key="8">
    <source>
        <dbReference type="EMBL" id="BBM83932.1"/>
    </source>
</evidence>
<evidence type="ECO:0000256" key="3">
    <source>
        <dbReference type="ARBA" id="ARBA00022801"/>
    </source>
</evidence>
<keyword evidence="2 7" id="KW-0812">Transmembrane</keyword>
<accession>A0A5S9IM90</accession>
<dbReference type="Proteomes" id="UP000326354">
    <property type="component" value="Chromosome"/>
</dbReference>
<feature type="transmembrane region" description="Helical" evidence="7">
    <location>
        <begin position="204"/>
        <end position="221"/>
    </location>
</feature>
<dbReference type="Pfam" id="PF05875">
    <property type="entry name" value="Ceramidase"/>
    <property type="match status" value="1"/>
</dbReference>
<evidence type="ECO:0008006" key="10">
    <source>
        <dbReference type="Google" id="ProtNLM"/>
    </source>
</evidence>
<keyword evidence="3" id="KW-0378">Hydrolase</keyword>
<dbReference type="InterPro" id="IPR008901">
    <property type="entry name" value="ACER"/>
</dbReference>
<comment type="cofactor">
    <cofactor evidence="6">
        <name>Zn(2+)</name>
        <dbReference type="ChEBI" id="CHEBI:29105"/>
    </cofactor>
</comment>
<dbReference type="RefSeq" id="WP_151968113.1">
    <property type="nucleotide sequence ID" value="NZ_AP019860.1"/>
</dbReference>
<dbReference type="GO" id="GO:0016811">
    <property type="term" value="F:hydrolase activity, acting on carbon-nitrogen (but not peptide) bonds, in linear amides"/>
    <property type="evidence" value="ECO:0007669"/>
    <property type="project" value="InterPro"/>
</dbReference>
<keyword evidence="6" id="KW-0479">Metal-binding</keyword>
<keyword evidence="9" id="KW-1185">Reference proteome</keyword>
<feature type="transmembrane region" description="Helical" evidence="7">
    <location>
        <begin position="59"/>
        <end position="75"/>
    </location>
</feature>
<sequence length="264" mass="30648">MLRRIKPYANVSLLFLGITIALILLSMIEYSWDDWRRASCFPKHCFCEALRPGTIVQPVNTWSNLAFILIGLLVLRQGKKDFIAQSFSNSMSTKRVYSFTYGILIVFLGFGSFFYHASMTFLGQVFDLMGMYLLTTFVILYNVERLRPYKASIFIISYLIINTILLCILLTLPQTRRYIFAVLVIVALIPEYWIYRKKKTNNRLLFLAVGLLIVAFIIWILDITKIICSPYSFWQGHALWHILTAMSAGSLYMHYREESHEAAE</sequence>
<name>A0A5S9IM90_UABAM</name>
<organism evidence="8 9">
    <name type="scientific">Uabimicrobium amorphum</name>
    <dbReference type="NCBI Taxonomy" id="2596890"/>
    <lineage>
        <taxon>Bacteria</taxon>
        <taxon>Pseudomonadati</taxon>
        <taxon>Planctomycetota</taxon>
        <taxon>Candidatus Uabimicrobiia</taxon>
        <taxon>Candidatus Uabimicrobiales</taxon>
        <taxon>Candidatus Uabimicrobiaceae</taxon>
        <taxon>Candidatus Uabimicrobium</taxon>
    </lineage>
</organism>
<keyword evidence="5 7" id="KW-0472">Membrane</keyword>
<evidence type="ECO:0000256" key="5">
    <source>
        <dbReference type="ARBA" id="ARBA00023136"/>
    </source>
</evidence>
<feature type="transmembrane region" description="Helical" evidence="7">
    <location>
        <begin position="7"/>
        <end position="28"/>
    </location>
</feature>
<evidence type="ECO:0000256" key="2">
    <source>
        <dbReference type="ARBA" id="ARBA00022692"/>
    </source>
</evidence>
<dbReference type="EMBL" id="AP019860">
    <property type="protein sequence ID" value="BBM83932.1"/>
    <property type="molecule type" value="Genomic_DNA"/>
</dbReference>
<feature type="transmembrane region" description="Helical" evidence="7">
    <location>
        <begin position="178"/>
        <end position="195"/>
    </location>
</feature>
<evidence type="ECO:0000256" key="7">
    <source>
        <dbReference type="SAM" id="Phobius"/>
    </source>
</evidence>
<evidence type="ECO:0000313" key="9">
    <source>
        <dbReference type="Proteomes" id="UP000326354"/>
    </source>
</evidence>
<keyword evidence="4 7" id="KW-1133">Transmembrane helix</keyword>
<dbReference type="GO" id="GO:0006672">
    <property type="term" value="P:ceramide metabolic process"/>
    <property type="evidence" value="ECO:0007669"/>
    <property type="project" value="InterPro"/>
</dbReference>
<dbReference type="AlphaFoldDB" id="A0A5S9IM90"/>
<gene>
    <name evidence="8" type="ORF">UABAM_02287</name>
</gene>
<feature type="transmembrane region" description="Helical" evidence="7">
    <location>
        <begin position="153"/>
        <end position="172"/>
    </location>
</feature>
<dbReference type="PANTHER" id="PTHR46187">
    <property type="entry name" value="ALKALINE CERAMIDASE 3"/>
    <property type="match status" value="1"/>
</dbReference>
<dbReference type="KEGG" id="uam:UABAM_02287"/>
<feature type="transmembrane region" description="Helical" evidence="7">
    <location>
        <begin position="96"/>
        <end position="115"/>
    </location>
</feature>
<dbReference type="GO" id="GO:0016020">
    <property type="term" value="C:membrane"/>
    <property type="evidence" value="ECO:0007669"/>
    <property type="project" value="UniProtKB-SubCell"/>
</dbReference>
<feature type="transmembrane region" description="Helical" evidence="7">
    <location>
        <begin position="233"/>
        <end position="253"/>
    </location>
</feature>
<comment type="subcellular location">
    <subcellularLocation>
        <location evidence="1">Membrane</location>
        <topology evidence="1">Multi-pass membrane protein</topology>
    </subcellularLocation>
</comment>
<proteinExistence type="predicted"/>
<feature type="binding site" evidence="6">
    <location>
        <position position="241"/>
    </location>
    <ligand>
        <name>Zn(2+)</name>
        <dbReference type="ChEBI" id="CHEBI:29105"/>
        <note>catalytic</note>
    </ligand>
</feature>
<feature type="binding site" evidence="6">
    <location>
        <position position="116"/>
    </location>
    <ligand>
        <name>Zn(2+)</name>
        <dbReference type="ChEBI" id="CHEBI:29105"/>
        <note>catalytic</note>
    </ligand>
</feature>
<dbReference type="GO" id="GO:0046872">
    <property type="term" value="F:metal ion binding"/>
    <property type="evidence" value="ECO:0007669"/>
    <property type="project" value="UniProtKB-KW"/>
</dbReference>
<dbReference type="PANTHER" id="PTHR46187:SF3">
    <property type="entry name" value="ALKALINE CERAMIDASE 3"/>
    <property type="match status" value="1"/>
</dbReference>
<evidence type="ECO:0000256" key="1">
    <source>
        <dbReference type="ARBA" id="ARBA00004141"/>
    </source>
</evidence>
<feature type="binding site" evidence="6">
    <location>
        <position position="237"/>
    </location>
    <ligand>
        <name>Zn(2+)</name>
        <dbReference type="ChEBI" id="CHEBI:29105"/>
        <note>catalytic</note>
    </ligand>
</feature>
<protein>
    <recommendedName>
        <fullName evidence="10">Ceramidase</fullName>
    </recommendedName>
</protein>
<evidence type="ECO:0000256" key="4">
    <source>
        <dbReference type="ARBA" id="ARBA00022989"/>
    </source>
</evidence>
<dbReference type="OrthoDB" id="256847at2"/>